<dbReference type="Proteomes" id="UP000030753">
    <property type="component" value="Unassembled WGS sequence"/>
</dbReference>
<dbReference type="HOGENOM" id="CLU_1199861_0_0_1"/>
<organism evidence="2 3">
    <name type="scientific">Fusarium oxysporum NRRL 32931</name>
    <dbReference type="NCBI Taxonomy" id="660029"/>
    <lineage>
        <taxon>Eukaryota</taxon>
        <taxon>Fungi</taxon>
        <taxon>Dikarya</taxon>
        <taxon>Ascomycota</taxon>
        <taxon>Pezizomycotina</taxon>
        <taxon>Sordariomycetes</taxon>
        <taxon>Hypocreomycetidae</taxon>
        <taxon>Hypocreales</taxon>
        <taxon>Nectriaceae</taxon>
        <taxon>Fusarium</taxon>
        <taxon>Fusarium oxysporum species complex</taxon>
    </lineage>
</organism>
<name>W9HAV5_FUSOX</name>
<feature type="region of interest" description="Disordered" evidence="1">
    <location>
        <begin position="1"/>
        <end position="20"/>
    </location>
</feature>
<proteinExistence type="predicted"/>
<dbReference type="AlphaFoldDB" id="W9HAV5"/>
<accession>W9HAV5</accession>
<evidence type="ECO:0000313" key="3">
    <source>
        <dbReference type="Proteomes" id="UP000030753"/>
    </source>
</evidence>
<protein>
    <submittedName>
        <fullName evidence="2">Uncharacterized protein</fullName>
    </submittedName>
</protein>
<gene>
    <name evidence="2" type="ORF">FOYG_17472</name>
</gene>
<evidence type="ECO:0000256" key="1">
    <source>
        <dbReference type="SAM" id="MobiDB-lite"/>
    </source>
</evidence>
<feature type="region of interest" description="Disordered" evidence="1">
    <location>
        <begin position="29"/>
        <end position="50"/>
    </location>
</feature>
<sequence length="231" mass="26506">MQVFLPAFTPPVGSISPPVALEDSGAEEILEQEDEEEGSQRQRCEKWPNPPSKAEIDDVNLRAIRGCITCAIYKLEKYVTLLEDSPAYWTAMILHPAFKDKWTREYLPGEQAKRIVDSFKQFFDQDYNKLPIQPTPIQKKTKSSHLGAHTYLARRPSLGNRDEVQEYLEEPIYEDEEVEDPFEGWRQREGLSTTCEDSVISYLYLRRRASVRGSSASPSSWLARSDTLSKI</sequence>
<evidence type="ECO:0000313" key="2">
    <source>
        <dbReference type="EMBL" id="EWY79372.1"/>
    </source>
</evidence>
<reference evidence="2 3" key="1">
    <citation type="submission" date="2011-06" db="EMBL/GenBank/DDBJ databases">
        <title>The Genome Sequence of Fusarium oxysporum FOSC 3-a.</title>
        <authorList>
            <consortium name="The Broad Institute Genome Sequencing Platform"/>
            <person name="Ma L.-J."/>
            <person name="Gale L.R."/>
            <person name="Schwartz D.C."/>
            <person name="Zhou S."/>
            <person name="Corby-Kistler H."/>
            <person name="Young S.K."/>
            <person name="Zeng Q."/>
            <person name="Gargeya S."/>
            <person name="Fitzgerald M."/>
            <person name="Haas B."/>
            <person name="Abouelleil A."/>
            <person name="Alvarado L."/>
            <person name="Arachchi H.M."/>
            <person name="Berlin A."/>
            <person name="Brown A."/>
            <person name="Chapman S.B."/>
            <person name="Chen Z."/>
            <person name="Dunbar C."/>
            <person name="Freedman E."/>
            <person name="Gearin G."/>
            <person name="Gellesch M."/>
            <person name="Goldberg J."/>
            <person name="Griggs A."/>
            <person name="Gujja S."/>
            <person name="Heiman D."/>
            <person name="Howarth C."/>
            <person name="Larson L."/>
            <person name="Lui A."/>
            <person name="MacDonald P.J.P."/>
            <person name="Mehta T."/>
            <person name="Montmayeur A."/>
            <person name="Murphy C."/>
            <person name="Neiman D."/>
            <person name="Pearson M."/>
            <person name="Priest M."/>
            <person name="Roberts A."/>
            <person name="Saif S."/>
            <person name="Shea T."/>
            <person name="Shenoy N."/>
            <person name="Sisk P."/>
            <person name="Stolte C."/>
            <person name="Sykes S."/>
            <person name="Wortman J."/>
            <person name="Nusbaum C."/>
            <person name="Birren B."/>
        </authorList>
    </citation>
    <scope>NUCLEOTIDE SEQUENCE [LARGE SCALE GENOMIC DNA]</scope>
    <source>
        <strain evidence="3">FOSC 3-a</strain>
    </source>
</reference>
<dbReference type="EMBL" id="JH717874">
    <property type="protein sequence ID" value="EWY79372.1"/>
    <property type="molecule type" value="Genomic_DNA"/>
</dbReference>
<dbReference type="OrthoDB" id="5147528at2759"/>